<reference evidence="1 2" key="1">
    <citation type="submission" date="2018-08" db="EMBL/GenBank/DDBJ databases">
        <title>A genome reference for cultivated species of the human gut microbiota.</title>
        <authorList>
            <person name="Zou Y."/>
            <person name="Xue W."/>
            <person name="Luo G."/>
        </authorList>
    </citation>
    <scope>NUCLEOTIDE SEQUENCE [LARGE SCALE GENOMIC DNA]</scope>
    <source>
        <strain evidence="1 2">TF11-7</strain>
    </source>
</reference>
<dbReference type="InterPro" id="IPR008792">
    <property type="entry name" value="PQQD"/>
</dbReference>
<evidence type="ECO:0000313" key="1">
    <source>
        <dbReference type="EMBL" id="RGK36573.1"/>
    </source>
</evidence>
<evidence type="ECO:0000313" key="2">
    <source>
        <dbReference type="Proteomes" id="UP000260793"/>
    </source>
</evidence>
<dbReference type="InterPro" id="IPR041881">
    <property type="entry name" value="PqqD_sf"/>
</dbReference>
<proteinExistence type="predicted"/>
<sequence length="96" mass="10651">MIAAGGMKMKIKKGFVLRDVAGRSVVVATGAAAKKFRGMVMLNDTGREVWTRLQKGMDQEEIIRGMVEDYEVSEEKVAADVQKLIGQMQENGFLEE</sequence>
<accession>A0A3E4LHJ7</accession>
<name>A0A3E4LHJ7_9FIRM</name>
<dbReference type="Pfam" id="PF05402">
    <property type="entry name" value="PqqD"/>
    <property type="match status" value="1"/>
</dbReference>
<protein>
    <submittedName>
        <fullName evidence="1">PqqD family protein</fullName>
    </submittedName>
</protein>
<comment type="caution">
    <text evidence="1">The sequence shown here is derived from an EMBL/GenBank/DDBJ whole genome shotgun (WGS) entry which is preliminary data.</text>
</comment>
<dbReference type="EMBL" id="QSQN01000060">
    <property type="protein sequence ID" value="RGK36573.1"/>
    <property type="molecule type" value="Genomic_DNA"/>
</dbReference>
<dbReference type="AlphaFoldDB" id="A0A3E4LHJ7"/>
<gene>
    <name evidence="1" type="ORF">DXD17_14205</name>
</gene>
<organism evidence="1 2">
    <name type="scientific">[Ruminococcus] lactaris</name>
    <dbReference type="NCBI Taxonomy" id="46228"/>
    <lineage>
        <taxon>Bacteria</taxon>
        <taxon>Bacillati</taxon>
        <taxon>Bacillota</taxon>
        <taxon>Clostridia</taxon>
        <taxon>Lachnospirales</taxon>
        <taxon>Lachnospiraceae</taxon>
        <taxon>Mediterraneibacter</taxon>
    </lineage>
</organism>
<dbReference type="Gene3D" id="1.10.10.1150">
    <property type="entry name" value="Coenzyme PQQ synthesis protein D (PqqD)"/>
    <property type="match status" value="1"/>
</dbReference>
<dbReference type="Proteomes" id="UP000260793">
    <property type="component" value="Unassembled WGS sequence"/>
</dbReference>